<evidence type="ECO:0000313" key="4">
    <source>
        <dbReference type="Proteomes" id="UP000429607"/>
    </source>
</evidence>
<feature type="chain" id="PRO_5036167020" description="Secreted protein" evidence="1">
    <location>
        <begin position="23"/>
        <end position="153"/>
    </location>
</feature>
<dbReference type="EMBL" id="QXFV01005512">
    <property type="protein sequence ID" value="KAE8964674.1"/>
    <property type="molecule type" value="Genomic_DNA"/>
</dbReference>
<evidence type="ECO:0008006" key="6">
    <source>
        <dbReference type="Google" id="ProtNLM"/>
    </source>
</evidence>
<evidence type="ECO:0000313" key="3">
    <source>
        <dbReference type="EMBL" id="KAE9260092.1"/>
    </source>
</evidence>
<sequence>MDRWNDLLFFLVIRRLYVGWSSTKVPSRLLRGQSLKVWHYSLMGQSTSFVVQALAPTDQEEKICRKQCTVVTNGATAFRTKALLHLTASLFPFGVRSRVAAMTQRCCVKVVYKNTSIHTRFYRIWTSSFMGTQRTVCRILYPFPTKVLQSAQI</sequence>
<evidence type="ECO:0000313" key="2">
    <source>
        <dbReference type="EMBL" id="KAE8964674.1"/>
    </source>
</evidence>
<reference evidence="3 5" key="1">
    <citation type="submission" date="2018-08" db="EMBL/GenBank/DDBJ databases">
        <title>Genomic investigation of the strawberry pathogen Phytophthora fragariae indicates pathogenicity is determined by transcriptional variation in three key races.</title>
        <authorList>
            <person name="Adams T.M."/>
            <person name="Armitage A.D."/>
            <person name="Sobczyk M.K."/>
            <person name="Bates H.J."/>
            <person name="Dunwell J.M."/>
            <person name="Nellist C.F."/>
            <person name="Harrison R.J."/>
        </authorList>
    </citation>
    <scope>NUCLEOTIDE SEQUENCE [LARGE SCALE GENOMIC DNA]</scope>
    <source>
        <strain evidence="2 4">SCRP249</strain>
        <strain evidence="3 5">SCRP333</strain>
    </source>
</reference>
<dbReference type="AlphaFoldDB" id="A0A6A4AR70"/>
<keyword evidence="1" id="KW-0732">Signal</keyword>
<evidence type="ECO:0000256" key="1">
    <source>
        <dbReference type="SAM" id="SignalP"/>
    </source>
</evidence>
<accession>A0A6A4AR70</accession>
<comment type="caution">
    <text evidence="3">The sequence shown here is derived from an EMBL/GenBank/DDBJ whole genome shotgun (WGS) entry which is preliminary data.</text>
</comment>
<gene>
    <name evidence="2" type="ORF">PR001_g28978</name>
    <name evidence="3" type="ORF">PR003_g34515</name>
</gene>
<dbReference type="Proteomes" id="UP000429607">
    <property type="component" value="Unassembled WGS sequence"/>
</dbReference>
<dbReference type="EMBL" id="QXFT01011605">
    <property type="protein sequence ID" value="KAE9260092.1"/>
    <property type="molecule type" value="Genomic_DNA"/>
</dbReference>
<keyword evidence="5" id="KW-1185">Reference proteome</keyword>
<organism evidence="3 5">
    <name type="scientific">Phytophthora rubi</name>
    <dbReference type="NCBI Taxonomy" id="129364"/>
    <lineage>
        <taxon>Eukaryota</taxon>
        <taxon>Sar</taxon>
        <taxon>Stramenopiles</taxon>
        <taxon>Oomycota</taxon>
        <taxon>Peronosporomycetes</taxon>
        <taxon>Peronosporales</taxon>
        <taxon>Peronosporaceae</taxon>
        <taxon>Phytophthora</taxon>
    </lineage>
</organism>
<name>A0A6A4AR70_9STRA</name>
<dbReference type="Proteomes" id="UP000434957">
    <property type="component" value="Unassembled WGS sequence"/>
</dbReference>
<evidence type="ECO:0000313" key="5">
    <source>
        <dbReference type="Proteomes" id="UP000434957"/>
    </source>
</evidence>
<proteinExistence type="predicted"/>
<feature type="signal peptide" evidence="1">
    <location>
        <begin position="1"/>
        <end position="22"/>
    </location>
</feature>
<protein>
    <recommendedName>
        <fullName evidence="6">Secreted protein</fullName>
    </recommendedName>
</protein>